<accession>A0A319DI26</accession>
<dbReference type="Pfam" id="PF01488">
    <property type="entry name" value="Shikimate_DH"/>
    <property type="match status" value="1"/>
</dbReference>
<reference evidence="6 7" key="1">
    <citation type="submission" date="2018-02" db="EMBL/GenBank/DDBJ databases">
        <title>The genomes of Aspergillus section Nigri reveals drivers in fungal speciation.</title>
        <authorList>
            <consortium name="DOE Joint Genome Institute"/>
            <person name="Vesth T.C."/>
            <person name="Nybo J."/>
            <person name="Theobald S."/>
            <person name="Brandl J."/>
            <person name="Frisvad J.C."/>
            <person name="Nielsen K.F."/>
            <person name="Lyhne E.K."/>
            <person name="Kogle M.E."/>
            <person name="Kuo A."/>
            <person name="Riley R."/>
            <person name="Clum A."/>
            <person name="Nolan M."/>
            <person name="Lipzen A."/>
            <person name="Salamov A."/>
            <person name="Henrissat B."/>
            <person name="Wiebenga A."/>
            <person name="De vries R.P."/>
            <person name="Grigoriev I.V."/>
            <person name="Mortensen U.H."/>
            <person name="Andersen M.R."/>
            <person name="Baker S.E."/>
        </authorList>
    </citation>
    <scope>NUCLEOTIDE SEQUENCE [LARGE SCALE GENOMIC DNA]</scope>
    <source>
        <strain evidence="6 7">CBS 707.79</strain>
    </source>
</reference>
<dbReference type="Gene3D" id="3.40.50.10860">
    <property type="entry name" value="Leucine Dehydrogenase, chain A, domain 1"/>
    <property type="match status" value="1"/>
</dbReference>
<dbReference type="InterPro" id="IPR036291">
    <property type="entry name" value="NAD(P)-bd_dom_sf"/>
</dbReference>
<gene>
    <name evidence="6" type="ORF">BO71DRAFT_165030</name>
</gene>
<dbReference type="InterPro" id="IPR001381">
    <property type="entry name" value="DHquinase_I"/>
</dbReference>
<proteinExistence type="inferred from homology"/>
<dbReference type="SUPFAM" id="SSF52540">
    <property type="entry name" value="P-loop containing nucleoside triphosphate hydrolases"/>
    <property type="match status" value="1"/>
</dbReference>
<dbReference type="InterPro" id="IPR006151">
    <property type="entry name" value="Shikm_DH/Glu-tRNA_Rdtase"/>
</dbReference>
<comment type="similarity">
    <text evidence="1">In the 2nd section; belongs to the type-I 3-dehydroquinase family.</text>
</comment>
<dbReference type="InterPro" id="IPR013708">
    <property type="entry name" value="Shikimate_DH-bd_N"/>
</dbReference>
<comment type="similarity">
    <text evidence="2">In the N-terminal section; belongs to the shikimate kinase family.</text>
</comment>
<evidence type="ECO:0000256" key="3">
    <source>
        <dbReference type="SAM" id="MobiDB-lite"/>
    </source>
</evidence>
<evidence type="ECO:0000313" key="7">
    <source>
        <dbReference type="Proteomes" id="UP000247810"/>
    </source>
</evidence>
<evidence type="ECO:0000313" key="6">
    <source>
        <dbReference type="EMBL" id="PYH87758.1"/>
    </source>
</evidence>
<feature type="domain" description="Shikimate dehydrogenase substrate binding N-terminal" evidence="5">
    <location>
        <begin position="454"/>
        <end position="534"/>
    </location>
</feature>
<dbReference type="Gene3D" id="3.40.50.720">
    <property type="entry name" value="NAD(P)-binding Rossmann-like Domain"/>
    <property type="match status" value="1"/>
</dbReference>
<keyword evidence="7" id="KW-1185">Reference proteome</keyword>
<name>A0A319DI26_9EURO</name>
<dbReference type="AlphaFoldDB" id="A0A319DI26"/>
<evidence type="ECO:0000256" key="2">
    <source>
        <dbReference type="ARBA" id="ARBA00009349"/>
    </source>
</evidence>
<dbReference type="Pfam" id="PF08501">
    <property type="entry name" value="Shikimate_dh_N"/>
    <property type="match status" value="1"/>
</dbReference>
<dbReference type="PANTHER" id="PTHR21089:SF1">
    <property type="entry name" value="BIFUNCTIONAL 3-DEHYDROQUINATE DEHYDRATASE_SHIKIMATE DEHYDROGENASE, CHLOROPLASTIC"/>
    <property type="match status" value="1"/>
</dbReference>
<dbReference type="OrthoDB" id="4415835at2759"/>
<dbReference type="GO" id="GO:0003855">
    <property type="term" value="F:3-dehydroquinate dehydratase activity"/>
    <property type="evidence" value="ECO:0007669"/>
    <property type="project" value="InterPro"/>
</dbReference>
<dbReference type="VEuPathDB" id="FungiDB:BO71DRAFT_165030"/>
<dbReference type="CDD" id="cd00502">
    <property type="entry name" value="DHQase_I"/>
    <property type="match status" value="1"/>
</dbReference>
<dbReference type="InterPro" id="IPR031322">
    <property type="entry name" value="Shikimate/glucono_kinase"/>
</dbReference>
<dbReference type="Pfam" id="PF01487">
    <property type="entry name" value="DHquinase_I"/>
    <property type="match status" value="1"/>
</dbReference>
<evidence type="ECO:0000259" key="5">
    <source>
        <dbReference type="Pfam" id="PF08501"/>
    </source>
</evidence>
<evidence type="ECO:0000259" key="4">
    <source>
        <dbReference type="Pfam" id="PF01488"/>
    </source>
</evidence>
<evidence type="ECO:0000256" key="1">
    <source>
        <dbReference type="ARBA" id="ARBA00006477"/>
    </source>
</evidence>
<protein>
    <submittedName>
        <fullName evidence="6">Pentafunctional AROM polypeptide</fullName>
    </submittedName>
</protein>
<dbReference type="InterPro" id="IPR027417">
    <property type="entry name" value="P-loop_NTPase"/>
</dbReference>
<dbReference type="SUPFAM" id="SSF53223">
    <property type="entry name" value="Aminoacid dehydrogenase-like, N-terminal domain"/>
    <property type="match status" value="1"/>
</dbReference>
<dbReference type="GO" id="GO:0004764">
    <property type="term" value="F:shikimate 3-dehydrogenase (NADP+) activity"/>
    <property type="evidence" value="ECO:0007669"/>
    <property type="project" value="InterPro"/>
</dbReference>
<feature type="domain" description="Quinate/shikimate 5-dehydrogenase/glutamyl-tRNA reductase" evidence="4">
    <location>
        <begin position="578"/>
        <end position="622"/>
    </location>
</feature>
<feature type="compositionally biased region" description="Pro residues" evidence="3">
    <location>
        <begin position="1"/>
        <end position="20"/>
    </location>
</feature>
<dbReference type="Gene3D" id="3.40.50.300">
    <property type="entry name" value="P-loop containing nucleotide triphosphate hydrolases"/>
    <property type="match status" value="1"/>
</dbReference>
<dbReference type="InterPro" id="IPR022893">
    <property type="entry name" value="Shikimate_DH_fam"/>
</dbReference>
<sequence>MSAVRPPVPPLALLPQPSPESPHCRRRYSPDATLLLVGFVGAGKKTLGIIASVGLRRRFIDFEAIFCQEAQLSPQDFIAQHGSARYRELELQLTRSLLKRCATGCVIVGLGWMANRQQQMLLGEFARDHPVVYVRRDRSDLQQFIATSPETFSRIFDAGNAFFQLCSSFDFFNRTQESTDYAGRPLPANMKLKETERVFLGFLQRIFGRVNRALYSSDPLSASHTYALQVPLTWLDQPDSELEALEGGADAINLVIDMDTYPLSELSEKAVKHMATIRKYTRVPVFAEVVPSQVDSARYRDMLQMLLRLAPDALVCPLGDTQMIEKLNKLKDTTSIIATYHQRVTSPANASGQKMRYLLETAQNLGCDALRITAEPRSPADNLQCVALQQALSEGSKIPIVVYCTGPLGRASTCLNPTLSPVVLPSMQDAGVSLQSAQQALASCFLLPKTLFTVFGQNVARSMSPALHNAAYAACGLPHIYNALPSDNFSDIHNLLNSADHGGVAVSLPYKTEVLPFLNEISPEAKDIRAVNTVVIERNHPTNGNQSTVLRGYNTDYIGIRDCIDKNLSPANAVRRGTSALIVGAGGMARAAIYACYQLGVQHICIYNRTPENARKLADYYSKWADSKPGTRLHLAVLRSLDDPWPITLRQPSIVVACLPVLQPYCQIPVTLQLSDAWLQSTTGGVFIDVCIPQ</sequence>
<dbReference type="SUPFAM" id="SSF51735">
    <property type="entry name" value="NAD(P)-binding Rossmann-fold domains"/>
    <property type="match status" value="1"/>
</dbReference>
<organism evidence="6 7">
    <name type="scientific">Aspergillus ellipticus CBS 707.79</name>
    <dbReference type="NCBI Taxonomy" id="1448320"/>
    <lineage>
        <taxon>Eukaryota</taxon>
        <taxon>Fungi</taxon>
        <taxon>Dikarya</taxon>
        <taxon>Ascomycota</taxon>
        <taxon>Pezizomycotina</taxon>
        <taxon>Eurotiomycetes</taxon>
        <taxon>Eurotiomycetidae</taxon>
        <taxon>Eurotiales</taxon>
        <taxon>Aspergillaceae</taxon>
        <taxon>Aspergillus</taxon>
        <taxon>Aspergillus subgen. Circumdati</taxon>
    </lineage>
</organism>
<dbReference type="PANTHER" id="PTHR21089">
    <property type="entry name" value="SHIKIMATE DEHYDROGENASE"/>
    <property type="match status" value="1"/>
</dbReference>
<dbReference type="GO" id="GO:0019632">
    <property type="term" value="P:shikimate metabolic process"/>
    <property type="evidence" value="ECO:0007669"/>
    <property type="project" value="TreeGrafter"/>
</dbReference>
<dbReference type="InterPro" id="IPR046346">
    <property type="entry name" value="Aminoacid_DH-like_N_sf"/>
</dbReference>
<dbReference type="Proteomes" id="UP000247810">
    <property type="component" value="Unassembled WGS sequence"/>
</dbReference>
<dbReference type="GO" id="GO:0009423">
    <property type="term" value="P:chorismate biosynthetic process"/>
    <property type="evidence" value="ECO:0007669"/>
    <property type="project" value="TreeGrafter"/>
</dbReference>
<feature type="region of interest" description="Disordered" evidence="3">
    <location>
        <begin position="1"/>
        <end position="23"/>
    </location>
</feature>
<dbReference type="Gene3D" id="3.20.20.70">
    <property type="entry name" value="Aldolase class I"/>
    <property type="match status" value="1"/>
</dbReference>
<dbReference type="SUPFAM" id="SSF51569">
    <property type="entry name" value="Aldolase"/>
    <property type="match status" value="1"/>
</dbReference>
<dbReference type="InterPro" id="IPR013785">
    <property type="entry name" value="Aldolase_TIM"/>
</dbReference>
<dbReference type="Pfam" id="PF01202">
    <property type="entry name" value="SKI"/>
    <property type="match status" value="1"/>
</dbReference>
<dbReference type="STRING" id="1448320.A0A319DI26"/>
<dbReference type="EMBL" id="KZ826177">
    <property type="protein sequence ID" value="PYH87758.1"/>
    <property type="molecule type" value="Genomic_DNA"/>
</dbReference>